<dbReference type="InterPro" id="IPR036393">
    <property type="entry name" value="AceGlu_kinase-like_sf"/>
</dbReference>
<dbReference type="GO" id="GO:0009088">
    <property type="term" value="P:threonine biosynthetic process"/>
    <property type="evidence" value="ECO:0007669"/>
    <property type="project" value="UniProtKB-UniPathway"/>
</dbReference>
<feature type="binding site" evidence="12">
    <location>
        <position position="178"/>
    </location>
    <ligand>
        <name>ATP</name>
        <dbReference type="ChEBI" id="CHEBI:30616"/>
    </ligand>
</feature>
<dbReference type="KEGG" id="cthi:THC_1593"/>
<comment type="similarity">
    <text evidence="4 13">Belongs to the aspartokinase family.</text>
</comment>
<dbReference type="GO" id="GO:0004072">
    <property type="term" value="F:aspartate kinase activity"/>
    <property type="evidence" value="ECO:0007669"/>
    <property type="project" value="UniProtKB-EC"/>
</dbReference>
<dbReference type="GO" id="GO:0009090">
    <property type="term" value="P:homoserine biosynthetic process"/>
    <property type="evidence" value="ECO:0007669"/>
    <property type="project" value="TreeGrafter"/>
</dbReference>
<evidence type="ECO:0000256" key="14">
    <source>
        <dbReference type="RuleBase" id="RU004249"/>
    </source>
</evidence>
<dbReference type="PROSITE" id="PS00324">
    <property type="entry name" value="ASPARTOKINASE"/>
    <property type="match status" value="1"/>
</dbReference>
<dbReference type="RefSeq" id="WP_068515830.1">
    <property type="nucleotide sequence ID" value="NZ_AP014945.1"/>
</dbReference>
<dbReference type="InterPro" id="IPR054352">
    <property type="entry name" value="ACT_Aspartokinase"/>
</dbReference>
<comment type="pathway">
    <text evidence="3 14">Amino-acid biosynthesis; L-threonine biosynthesis; L-threonine from L-aspartate: step 1/5.</text>
</comment>
<feature type="binding site" evidence="12">
    <location>
        <position position="46"/>
    </location>
    <ligand>
        <name>substrate</name>
    </ligand>
</feature>
<comment type="catalytic activity">
    <reaction evidence="11 13">
        <text>L-aspartate + ATP = 4-phospho-L-aspartate + ADP</text>
        <dbReference type="Rhea" id="RHEA:23776"/>
        <dbReference type="ChEBI" id="CHEBI:29991"/>
        <dbReference type="ChEBI" id="CHEBI:30616"/>
        <dbReference type="ChEBI" id="CHEBI:57535"/>
        <dbReference type="ChEBI" id="CHEBI:456216"/>
        <dbReference type="EC" id="2.7.2.4"/>
    </reaction>
</comment>
<dbReference type="UniPathway" id="UPA00050">
    <property type="reaction ID" value="UER00461"/>
</dbReference>
<keyword evidence="7 12" id="KW-0547">Nucleotide-binding</keyword>
<reference evidence="16 17" key="1">
    <citation type="journal article" date="2016" name="Int. J. Syst. Evol. Microbiol.">
        <title>Caldimicrobium thiodismutans sp. nov., a sulfur-disproportionating bacterium isolated from a hot spring, and emended description of the genus Caldimicrobium.</title>
        <authorList>
            <person name="Kojima H."/>
            <person name="Umezawa K."/>
            <person name="Fukui M."/>
        </authorList>
    </citation>
    <scope>NUCLEOTIDE SEQUENCE [LARGE SCALE GENOMIC DNA]</scope>
    <source>
        <strain evidence="16 17">TF1</strain>
    </source>
</reference>
<dbReference type="FunFam" id="3.40.1160.10:FF:000002">
    <property type="entry name" value="Aspartokinase"/>
    <property type="match status" value="1"/>
</dbReference>
<dbReference type="PROSITE" id="PS51671">
    <property type="entry name" value="ACT"/>
    <property type="match status" value="2"/>
</dbReference>
<dbReference type="InterPro" id="IPR018042">
    <property type="entry name" value="Aspartate_kinase_CS"/>
</dbReference>
<dbReference type="Pfam" id="PF22468">
    <property type="entry name" value="ACT_9"/>
    <property type="match status" value="1"/>
</dbReference>
<dbReference type="InterPro" id="IPR001048">
    <property type="entry name" value="Asp/Glu/Uridylate_kinase"/>
</dbReference>
<evidence type="ECO:0000256" key="9">
    <source>
        <dbReference type="ARBA" id="ARBA00022840"/>
    </source>
</evidence>
<dbReference type="NCBIfam" id="TIGR00657">
    <property type="entry name" value="asp_kinases"/>
    <property type="match status" value="1"/>
</dbReference>
<dbReference type="NCBIfam" id="NF005154">
    <property type="entry name" value="PRK06635.1-2"/>
    <property type="match status" value="1"/>
</dbReference>
<evidence type="ECO:0000256" key="11">
    <source>
        <dbReference type="ARBA" id="ARBA00047872"/>
    </source>
</evidence>
<dbReference type="EMBL" id="AP014945">
    <property type="protein sequence ID" value="BAU23957.1"/>
    <property type="molecule type" value="Genomic_DNA"/>
</dbReference>
<dbReference type="FunFam" id="3.30.2130.10:FF:000002">
    <property type="entry name" value="Aspartokinase"/>
    <property type="match status" value="1"/>
</dbReference>
<evidence type="ECO:0000256" key="12">
    <source>
        <dbReference type="PIRSR" id="PIRSR000726-1"/>
    </source>
</evidence>
<dbReference type="Proteomes" id="UP000068196">
    <property type="component" value="Chromosome"/>
</dbReference>
<dbReference type="Pfam" id="PF01842">
    <property type="entry name" value="ACT"/>
    <property type="match status" value="1"/>
</dbReference>
<dbReference type="InterPro" id="IPR002912">
    <property type="entry name" value="ACT_dom"/>
</dbReference>
<dbReference type="CDD" id="cd04913">
    <property type="entry name" value="ACT_AKii-LysC-BS-like_1"/>
    <property type="match status" value="1"/>
</dbReference>
<dbReference type="CDD" id="cd04923">
    <property type="entry name" value="ACT_AK-LysC-DapG-like_2"/>
    <property type="match status" value="1"/>
</dbReference>
<feature type="binding site" evidence="12">
    <location>
        <begin position="172"/>
        <end position="173"/>
    </location>
    <ligand>
        <name>ATP</name>
        <dbReference type="ChEBI" id="CHEBI:30616"/>
    </ligand>
</feature>
<dbReference type="GO" id="GO:0005829">
    <property type="term" value="C:cytosol"/>
    <property type="evidence" value="ECO:0007669"/>
    <property type="project" value="TreeGrafter"/>
</dbReference>
<evidence type="ECO:0000313" key="16">
    <source>
        <dbReference type="EMBL" id="BAU23957.1"/>
    </source>
</evidence>
<dbReference type="InterPro" id="IPR001341">
    <property type="entry name" value="Asp_kinase"/>
</dbReference>
<keyword evidence="8 13" id="KW-0418">Kinase</keyword>
<name>A0A0U5BYS5_9BACT</name>
<evidence type="ECO:0000256" key="6">
    <source>
        <dbReference type="ARBA" id="ARBA00022679"/>
    </source>
</evidence>
<dbReference type="CDD" id="cd04261">
    <property type="entry name" value="AAK_AKii-LysC-BS"/>
    <property type="match status" value="1"/>
</dbReference>
<feature type="binding site" evidence="12">
    <location>
        <begin position="208"/>
        <end position="209"/>
    </location>
    <ligand>
        <name>ATP</name>
        <dbReference type="ChEBI" id="CHEBI:30616"/>
    </ligand>
</feature>
<feature type="domain" description="ACT" evidence="15">
    <location>
        <begin position="343"/>
        <end position="409"/>
    </location>
</feature>
<comment type="pathway">
    <text evidence="2 14">Amino-acid biosynthesis; L-methionine biosynthesis via de novo pathway; L-homoserine from L-aspartate: step 1/3.</text>
</comment>
<feature type="binding site" evidence="12">
    <location>
        <position position="183"/>
    </location>
    <ligand>
        <name>ATP</name>
        <dbReference type="ChEBI" id="CHEBI:30616"/>
    </ligand>
</feature>
<evidence type="ECO:0000256" key="10">
    <source>
        <dbReference type="ARBA" id="ARBA00023154"/>
    </source>
</evidence>
<dbReference type="GO" id="GO:0005524">
    <property type="term" value="F:ATP binding"/>
    <property type="evidence" value="ECO:0007669"/>
    <property type="project" value="UniProtKB-KW"/>
</dbReference>
<keyword evidence="10" id="KW-0457">Lysine biosynthesis</keyword>
<dbReference type="InterPro" id="IPR001057">
    <property type="entry name" value="Glu/AcGlu_kinase"/>
</dbReference>
<feature type="binding site" evidence="12">
    <location>
        <position position="73"/>
    </location>
    <ligand>
        <name>substrate</name>
    </ligand>
</feature>
<keyword evidence="5 14" id="KW-0028">Amino-acid biosynthesis</keyword>
<dbReference type="AlphaFoldDB" id="A0A0U5BYS5"/>
<dbReference type="GO" id="GO:0009089">
    <property type="term" value="P:lysine biosynthetic process via diaminopimelate"/>
    <property type="evidence" value="ECO:0007669"/>
    <property type="project" value="UniProtKB-UniPathway"/>
</dbReference>
<dbReference type="SUPFAM" id="SSF55021">
    <property type="entry name" value="ACT-like"/>
    <property type="match status" value="2"/>
</dbReference>
<dbReference type="PRINTS" id="PR00474">
    <property type="entry name" value="GLU5KINASE"/>
</dbReference>
<dbReference type="EC" id="2.7.2.4" evidence="13"/>
<keyword evidence="6 13" id="KW-0808">Transferase</keyword>
<dbReference type="PATRIC" id="fig|1653476.3.peg.1658"/>
<feature type="binding site" evidence="12">
    <location>
        <begin position="6"/>
        <end position="9"/>
    </location>
    <ligand>
        <name>ATP</name>
        <dbReference type="ChEBI" id="CHEBI:30616"/>
    </ligand>
</feature>
<dbReference type="Gene3D" id="3.30.2130.10">
    <property type="entry name" value="VC0802-like"/>
    <property type="match status" value="1"/>
</dbReference>
<evidence type="ECO:0000259" key="15">
    <source>
        <dbReference type="PROSITE" id="PS51671"/>
    </source>
</evidence>
<dbReference type="InterPro" id="IPR005260">
    <property type="entry name" value="Asp_kin_monofn"/>
</dbReference>
<dbReference type="Pfam" id="PF00696">
    <property type="entry name" value="AA_kinase"/>
    <property type="match status" value="1"/>
</dbReference>
<dbReference type="SUPFAM" id="SSF53633">
    <property type="entry name" value="Carbamate kinase-like"/>
    <property type="match status" value="1"/>
</dbReference>
<dbReference type="OrthoDB" id="9799110at2"/>
<dbReference type="STRING" id="1653476.THC_1593"/>
<evidence type="ECO:0000256" key="4">
    <source>
        <dbReference type="ARBA" id="ARBA00010122"/>
    </source>
</evidence>
<evidence type="ECO:0000256" key="2">
    <source>
        <dbReference type="ARBA" id="ARBA00004986"/>
    </source>
</evidence>
<dbReference type="Gene3D" id="3.40.1160.10">
    <property type="entry name" value="Acetylglutamate kinase-like"/>
    <property type="match status" value="1"/>
</dbReference>
<organism evidence="16 17">
    <name type="scientific">Caldimicrobium thiodismutans</name>
    <dbReference type="NCBI Taxonomy" id="1653476"/>
    <lineage>
        <taxon>Bacteria</taxon>
        <taxon>Pseudomonadati</taxon>
        <taxon>Thermodesulfobacteriota</taxon>
        <taxon>Thermodesulfobacteria</taxon>
        <taxon>Thermodesulfobacteriales</taxon>
        <taxon>Thermodesulfobacteriaceae</taxon>
        <taxon>Caldimicrobium</taxon>
    </lineage>
</organism>
<dbReference type="NCBIfam" id="TIGR00656">
    <property type="entry name" value="asp_kin_monofn"/>
    <property type="match status" value="1"/>
</dbReference>
<sequence>MLIVQKYGGTSVANLERIRKVAERIAQYKKKGHELVVVVSAMAGETDRLIKLAKDITPEPPLRELDMLVSTGEQVTSSLLAITLQSMGYKSVSLLGYQVPIFTTDLFTKARIKDIKIEKIKRELSENKIVVVAGFQGVTEMGDITTLGRGGSDTTAVALAAALKADLCEIYTDVEGVYTADPRIVPNARKLPKVSYEEMLEMASSGAKVLEMRSVELAMIYKVPLVVRSSFNYAEGTLITEEDAEMEKVLVSGVTYNRNEARISLYGVPDKPGVAAKIFGPIGEAGINVDMIIQTGRPDSKADLTFTVPRTDFKQALEIIKRVCEELGVERIEGDDKIAKVSIIGAGMRTHSGVANKMFETLAKHGINIMMISTSEIKISCVIDEKYTELAVRALHEAFGLEEGAKEEK</sequence>
<proteinExistence type="inferred from homology"/>
<keyword evidence="9 12" id="KW-0067">ATP-binding</keyword>
<dbReference type="PIRSF" id="PIRSF000726">
    <property type="entry name" value="Asp_kin"/>
    <property type="match status" value="1"/>
</dbReference>
<evidence type="ECO:0000313" key="17">
    <source>
        <dbReference type="Proteomes" id="UP000068196"/>
    </source>
</evidence>
<feature type="domain" description="ACT" evidence="15">
    <location>
        <begin position="263"/>
        <end position="337"/>
    </location>
</feature>
<evidence type="ECO:0000256" key="3">
    <source>
        <dbReference type="ARBA" id="ARBA00005139"/>
    </source>
</evidence>
<reference evidence="17" key="2">
    <citation type="journal article" date="2016" name="Int. J. Syst. Evol. Microbiol.">
        <title>Caldimicrobium thiodismutans sp. nov., a sulfur-disproportionating bacterium isolated from a hot spring.</title>
        <authorList>
            <person name="Kojima H."/>
            <person name="Umezawa K."/>
            <person name="Fukui M."/>
        </authorList>
    </citation>
    <scope>NUCLEOTIDE SEQUENCE [LARGE SCALE GENOMIC DNA]</scope>
    <source>
        <strain evidence="17">TF1</strain>
    </source>
</reference>
<evidence type="ECO:0000256" key="5">
    <source>
        <dbReference type="ARBA" id="ARBA00022605"/>
    </source>
</evidence>
<evidence type="ECO:0000256" key="13">
    <source>
        <dbReference type="RuleBase" id="RU003448"/>
    </source>
</evidence>
<comment type="pathway">
    <text evidence="1 14">Amino-acid biosynthesis; L-lysine biosynthesis via DAP pathway; (S)-tetrahydrodipicolinate from L-aspartate: step 1/4.</text>
</comment>
<dbReference type="NCBIfam" id="NF005155">
    <property type="entry name" value="PRK06635.1-4"/>
    <property type="match status" value="1"/>
</dbReference>
<dbReference type="InterPro" id="IPR041740">
    <property type="entry name" value="AKii-LysC-BS"/>
</dbReference>
<dbReference type="InterPro" id="IPR045865">
    <property type="entry name" value="ACT-like_dom_sf"/>
</dbReference>
<protein>
    <recommendedName>
        <fullName evidence="13">Aspartokinase</fullName>
        <ecNumber evidence="13">2.7.2.4</ecNumber>
    </recommendedName>
</protein>
<gene>
    <name evidence="16" type="ORF">THC_1593</name>
</gene>
<dbReference type="PANTHER" id="PTHR21499:SF3">
    <property type="entry name" value="ASPARTOKINASE"/>
    <property type="match status" value="1"/>
</dbReference>
<evidence type="ECO:0000256" key="7">
    <source>
        <dbReference type="ARBA" id="ARBA00022741"/>
    </source>
</evidence>
<accession>A0A0U5BYS5</accession>
<keyword evidence="17" id="KW-1185">Reference proteome</keyword>
<evidence type="ECO:0000256" key="8">
    <source>
        <dbReference type="ARBA" id="ARBA00022777"/>
    </source>
</evidence>
<dbReference type="UniPathway" id="UPA00034">
    <property type="reaction ID" value="UER00015"/>
</dbReference>
<evidence type="ECO:0000256" key="1">
    <source>
        <dbReference type="ARBA" id="ARBA00004766"/>
    </source>
</evidence>
<dbReference type="PANTHER" id="PTHR21499">
    <property type="entry name" value="ASPARTATE KINASE"/>
    <property type="match status" value="1"/>
</dbReference>
<dbReference type="UniPathway" id="UPA00051">
    <property type="reaction ID" value="UER00462"/>
</dbReference>